<feature type="repeat" description="ANK" evidence="3">
    <location>
        <begin position="203"/>
        <end position="235"/>
    </location>
</feature>
<keyword evidence="1" id="KW-0677">Repeat</keyword>
<dbReference type="InterPro" id="IPR051165">
    <property type="entry name" value="Multifunctional_ANK_Repeat"/>
</dbReference>
<dbReference type="PANTHER" id="PTHR24123">
    <property type="entry name" value="ANKYRIN REPEAT-CONTAINING"/>
    <property type="match status" value="1"/>
</dbReference>
<dbReference type="PROSITE" id="PS50088">
    <property type="entry name" value="ANK_REPEAT"/>
    <property type="match status" value="3"/>
</dbReference>
<keyword evidence="5" id="KW-1185">Reference proteome</keyword>
<comment type="caution">
    <text evidence="4">The sequence shown here is derived from an EMBL/GenBank/DDBJ whole genome shotgun (WGS) entry which is preliminary data.</text>
</comment>
<evidence type="ECO:0000256" key="3">
    <source>
        <dbReference type="PROSITE-ProRule" id="PRU00023"/>
    </source>
</evidence>
<feature type="repeat" description="ANK" evidence="3">
    <location>
        <begin position="125"/>
        <end position="157"/>
    </location>
</feature>
<evidence type="ECO:0000313" key="4">
    <source>
        <dbReference type="EMBL" id="CAF9938871.1"/>
    </source>
</evidence>
<dbReference type="Gene3D" id="1.25.40.20">
    <property type="entry name" value="Ankyrin repeat-containing domain"/>
    <property type="match status" value="3"/>
</dbReference>
<dbReference type="Pfam" id="PF12796">
    <property type="entry name" value="Ank_2"/>
    <property type="match status" value="1"/>
</dbReference>
<evidence type="ECO:0000313" key="5">
    <source>
        <dbReference type="Proteomes" id="UP000664534"/>
    </source>
</evidence>
<protein>
    <recommendedName>
        <fullName evidence="6">Ankyrin repeat protein</fullName>
    </recommendedName>
</protein>
<dbReference type="EMBL" id="CAJPDT010000112">
    <property type="protein sequence ID" value="CAF9938871.1"/>
    <property type="molecule type" value="Genomic_DNA"/>
</dbReference>
<accession>A0A8H3J1A4</accession>
<gene>
    <name evidence="4" type="ORF">IMSHALPRED_001122</name>
</gene>
<keyword evidence="2 3" id="KW-0040">ANK repeat</keyword>
<dbReference type="InterPro" id="IPR002110">
    <property type="entry name" value="Ankyrin_rpt"/>
</dbReference>
<dbReference type="PANTHER" id="PTHR24123:SF33">
    <property type="entry name" value="PROTEIN HOS4"/>
    <property type="match status" value="1"/>
</dbReference>
<dbReference type="SUPFAM" id="SSF48403">
    <property type="entry name" value="Ankyrin repeat"/>
    <property type="match status" value="2"/>
</dbReference>
<evidence type="ECO:0008006" key="6">
    <source>
        <dbReference type="Google" id="ProtNLM"/>
    </source>
</evidence>
<evidence type="ECO:0000256" key="1">
    <source>
        <dbReference type="ARBA" id="ARBA00022737"/>
    </source>
</evidence>
<organism evidence="4 5">
    <name type="scientific">Imshaugia aleurites</name>
    <dbReference type="NCBI Taxonomy" id="172621"/>
    <lineage>
        <taxon>Eukaryota</taxon>
        <taxon>Fungi</taxon>
        <taxon>Dikarya</taxon>
        <taxon>Ascomycota</taxon>
        <taxon>Pezizomycotina</taxon>
        <taxon>Lecanoromycetes</taxon>
        <taxon>OSLEUM clade</taxon>
        <taxon>Lecanoromycetidae</taxon>
        <taxon>Lecanorales</taxon>
        <taxon>Lecanorineae</taxon>
        <taxon>Parmeliaceae</taxon>
        <taxon>Imshaugia</taxon>
    </lineage>
</organism>
<dbReference type="InterPro" id="IPR036770">
    <property type="entry name" value="Ankyrin_rpt-contain_sf"/>
</dbReference>
<dbReference type="OrthoDB" id="539213at2759"/>
<reference evidence="4" key="1">
    <citation type="submission" date="2021-03" db="EMBL/GenBank/DDBJ databases">
        <authorList>
            <person name="Tagirdzhanova G."/>
        </authorList>
    </citation>
    <scope>NUCLEOTIDE SEQUENCE</scope>
</reference>
<dbReference type="SMART" id="SM00248">
    <property type="entry name" value="ANK"/>
    <property type="match status" value="6"/>
</dbReference>
<proteinExistence type="predicted"/>
<dbReference type="Pfam" id="PF00023">
    <property type="entry name" value="Ank"/>
    <property type="match status" value="2"/>
</dbReference>
<name>A0A8H3J1A4_9LECA</name>
<feature type="repeat" description="ANK" evidence="3">
    <location>
        <begin position="20"/>
        <end position="52"/>
    </location>
</feature>
<sequence>MAIQRMFSRKRASPYDLNPRGSNALNYAANHTDYRISQFLIEEGADPNLPNKTGRVASELMWESSFAGRFGDEGLSIVGSILKDTDYTETCGFSTLHKIVLGIIQGDLRSELDVSTASIDQGDARKRTPLSWAVIRDDFEAVQALLAFEADSNRVDNLGQPPLHFARSPERTALHCICYTYGSPEVVDLLIGAGIPVDVRDNDDETPLLNAVFWHRTAAVKSLIGQGADVNAANASSRNNAIHFDVNFDHYEIIPLLLANGAQYASIDSGGKNIAHMAAASAGTKTMEVLEKANLAGLDVSLRDRNGETPADIIARRDIFGDSELGVHVAFEAFLRSVTPVDS</sequence>
<evidence type="ECO:0000256" key="2">
    <source>
        <dbReference type="ARBA" id="ARBA00023043"/>
    </source>
</evidence>
<dbReference type="Proteomes" id="UP000664534">
    <property type="component" value="Unassembled WGS sequence"/>
</dbReference>
<dbReference type="AlphaFoldDB" id="A0A8H3J1A4"/>
<dbReference type="PROSITE" id="PS50297">
    <property type="entry name" value="ANK_REP_REGION"/>
    <property type="match status" value="1"/>
</dbReference>